<dbReference type="Gene3D" id="2.40.50.140">
    <property type="entry name" value="Nucleic acid-binding proteins"/>
    <property type="match status" value="5"/>
</dbReference>
<dbReference type="SUPFAM" id="SSF50249">
    <property type="entry name" value="Nucleic acid-binding proteins"/>
    <property type="match status" value="4"/>
</dbReference>
<evidence type="ECO:0000313" key="3">
    <source>
        <dbReference type="EMBL" id="KZN06328.1"/>
    </source>
</evidence>
<dbReference type="PANTHER" id="PTHR47165:SF4">
    <property type="entry name" value="OS03G0429900 PROTEIN"/>
    <property type="match status" value="1"/>
</dbReference>
<dbReference type="STRING" id="79200.A0A166EB85"/>
<evidence type="ECO:0000259" key="2">
    <source>
        <dbReference type="Pfam" id="PF08646"/>
    </source>
</evidence>
<name>A0A166EB85_DAUCS</name>
<dbReference type="Pfam" id="PF08646">
    <property type="entry name" value="Rep_fac-A_C"/>
    <property type="match status" value="1"/>
</dbReference>
<dbReference type="PANTHER" id="PTHR47165">
    <property type="entry name" value="OS03G0429900 PROTEIN"/>
    <property type="match status" value="1"/>
</dbReference>
<proteinExistence type="predicted"/>
<dbReference type="Gramene" id="KZN06328">
    <property type="protein sequence ID" value="KZN06328"/>
    <property type="gene ID" value="DCAR_007165"/>
</dbReference>
<comment type="caution">
    <text evidence="3">The sequence shown here is derived from an EMBL/GenBank/DDBJ whole genome shotgun (WGS) entry which is preliminary data.</text>
</comment>
<sequence length="772" mass="88473">MLFDVVGYLPDTNLERVHPNDDKSKSYIKFKISDGRKNIRVTFFDQLAEEFEKQVKLFKGHEPSIIISCAKVNEYEGVTCLNNYPATRFYLNPDHYSVKDLMKRVEQLPVASDNYVEEMAVTEQPEDVKIYTVAEIKDFGVPYIERIIRCQLNVKKVEEKNMWYDDVCSSCEKQVDILDGRYKCLECKRSIPFPEKRFRLATVCKDSTGCLAVLFPHEEIQRIIGKDVFDIENDDTQVGESFPFPPILKSFERKDFLISLKIADKNVNKSSNVYIAHSLEEPPEMLGDHNPSENNTSPVPDVLTMDNSLKPLKRSSDTPSTEKSSNRPKTRRQVTPVNCELDENLTMAAMLKVKKEKRGRIHAFVPGSVAESIERDIAVGKVFLIENFTVKDYEASDIFRPFAKEIQIVFDDQTRITQLDEEKVYIDQFVFDLYDLADLEPQSKQRKYLIDVLGIIVEKPKPLSLIKNKNGQLQHQFKFRITDGSNIVKVTFWDEFAVYFDQLLKQKFDYPLIIIIGSCKVTKWNEELDIGNAGPTTVHINIKHHGVNEMKKRLNSPGFNKSNLYVPTSRFPKLLTVAEIKTTTAEFIEVEFLVQVSIKKVQQVNSWFDYVCTSCYKVVSTVGNVFKCEECKRNVTYPDKKFQVCVFASDESGAIDIMLENREIQTLIGKTVFDLIDEGCVANMIPGIMKSIENKDFTIKILIQKENILNKYPIYLATDIMHGFDIQYDSEPDDVPQPILHNDTQPSGSTYHLETLSGISNPMEGDDLSTAN</sequence>
<feature type="compositionally biased region" description="Polar residues" evidence="1">
    <location>
        <begin position="742"/>
        <end position="760"/>
    </location>
</feature>
<dbReference type="CDD" id="cd04481">
    <property type="entry name" value="RPA1_DBD_B_like"/>
    <property type="match status" value="1"/>
</dbReference>
<feature type="domain" description="Replication factor A C-terminal" evidence="2">
    <location>
        <begin position="150"/>
        <end position="271"/>
    </location>
</feature>
<feature type="region of interest" description="Disordered" evidence="1">
    <location>
        <begin position="282"/>
        <end position="336"/>
    </location>
</feature>
<organism evidence="3">
    <name type="scientific">Daucus carota subsp. sativus</name>
    <name type="common">Carrot</name>
    <dbReference type="NCBI Taxonomy" id="79200"/>
    <lineage>
        <taxon>Eukaryota</taxon>
        <taxon>Viridiplantae</taxon>
        <taxon>Streptophyta</taxon>
        <taxon>Embryophyta</taxon>
        <taxon>Tracheophyta</taxon>
        <taxon>Spermatophyta</taxon>
        <taxon>Magnoliopsida</taxon>
        <taxon>eudicotyledons</taxon>
        <taxon>Gunneridae</taxon>
        <taxon>Pentapetalae</taxon>
        <taxon>asterids</taxon>
        <taxon>campanulids</taxon>
        <taxon>Apiales</taxon>
        <taxon>Apiaceae</taxon>
        <taxon>Apioideae</taxon>
        <taxon>Scandiceae</taxon>
        <taxon>Daucinae</taxon>
        <taxon>Daucus</taxon>
        <taxon>Daucus sect. Daucus</taxon>
    </lineage>
</organism>
<dbReference type="EMBL" id="LNRQ01000002">
    <property type="protein sequence ID" value="KZN06328.1"/>
    <property type="molecule type" value="Genomic_DNA"/>
</dbReference>
<protein>
    <recommendedName>
        <fullName evidence="2">Replication factor A C-terminal domain-containing protein</fullName>
    </recommendedName>
</protein>
<reference evidence="3" key="1">
    <citation type="journal article" date="2016" name="Nat. Genet.">
        <title>A high-quality carrot genome assembly provides new insights into carotenoid accumulation and asterid genome evolution.</title>
        <authorList>
            <person name="Iorizzo M."/>
            <person name="Ellison S."/>
            <person name="Senalik D."/>
            <person name="Zeng P."/>
            <person name="Satapoomin P."/>
            <person name="Huang J."/>
            <person name="Bowman M."/>
            <person name="Iovene M."/>
            <person name="Sanseverino W."/>
            <person name="Cavagnaro P."/>
            <person name="Yildiz M."/>
            <person name="Macko-Podgorni A."/>
            <person name="Moranska E."/>
            <person name="Grzebelus E."/>
            <person name="Grzebelus D."/>
            <person name="Ashrafi H."/>
            <person name="Zheng Z."/>
            <person name="Cheng S."/>
            <person name="Spooner D."/>
            <person name="Van Deynze A."/>
            <person name="Simon P."/>
        </authorList>
    </citation>
    <scope>NUCLEOTIDE SEQUENCE [LARGE SCALE GENOMIC DNA]</scope>
    <source>
        <tissue evidence="3">Leaf</tissue>
    </source>
</reference>
<gene>
    <name evidence="3" type="ORF">DCAR_007165</name>
</gene>
<dbReference type="InterPro" id="IPR012340">
    <property type="entry name" value="NA-bd_OB-fold"/>
</dbReference>
<evidence type="ECO:0000256" key="1">
    <source>
        <dbReference type="SAM" id="MobiDB-lite"/>
    </source>
</evidence>
<dbReference type="InterPro" id="IPR013955">
    <property type="entry name" value="Rep_factor-A_C"/>
</dbReference>
<feature type="region of interest" description="Disordered" evidence="1">
    <location>
        <begin position="732"/>
        <end position="772"/>
    </location>
</feature>
<accession>A0A166EB85</accession>
<dbReference type="AlphaFoldDB" id="A0A166EB85"/>